<evidence type="ECO:0000313" key="7">
    <source>
        <dbReference type="EMBL" id="KAE9352320.1"/>
    </source>
</evidence>
<dbReference type="EMBL" id="QXFT01000168">
    <property type="protein sequence ID" value="KAE9352320.1"/>
    <property type="molecule type" value="Genomic_DNA"/>
</dbReference>
<evidence type="ECO:0000313" key="8">
    <source>
        <dbReference type="Proteomes" id="UP000434957"/>
    </source>
</evidence>
<accession>A0A6A4G537</accession>
<evidence type="ECO:0000256" key="3">
    <source>
        <dbReference type="ARBA" id="ARBA00022833"/>
    </source>
</evidence>
<evidence type="ECO:0000256" key="2">
    <source>
        <dbReference type="ARBA" id="ARBA00022771"/>
    </source>
</evidence>
<feature type="region of interest" description="Disordered" evidence="5">
    <location>
        <begin position="140"/>
        <end position="240"/>
    </location>
</feature>
<feature type="compositionally biased region" description="Low complexity" evidence="5">
    <location>
        <begin position="24"/>
        <end position="52"/>
    </location>
</feature>
<sequence length="331" mass="35781">MRKLPSSKSASNLRQLVGSVAVANSAAVSTSTRSSAPTPSSGSPTTRSSSNVAMSSGRNMAQLGNVGSVTAMDSSEDRHGKKSQAYLHTKPHRQVQDKLGKNYERRSCNYCDVVFSFKGGTTSAALRHLKKAHLEKLSEDHPCDPEVSVTGRSSLSTTANNSQVAECPDEHAVASSPVSKGGSDDNRNENPTSFAVSSVNDQDEEDAPLVVETEAPTSKRDRSRTTSKRKRGNDDLSTIDCTVPSTYERVGGDRVDTVHTPDNSSSSKLTASQTAIVHFLHHFANELPQPAMRLRLAKHLTHNVGEAEMYNVLDSATQLEYIREFARPSPR</sequence>
<evidence type="ECO:0000256" key="5">
    <source>
        <dbReference type="SAM" id="MobiDB-lite"/>
    </source>
</evidence>
<dbReference type="PROSITE" id="PS50808">
    <property type="entry name" value="ZF_BED"/>
    <property type="match status" value="1"/>
</dbReference>
<feature type="compositionally biased region" description="Polar residues" evidence="5">
    <location>
        <begin position="189"/>
        <end position="200"/>
    </location>
</feature>
<keyword evidence="8" id="KW-1185">Reference proteome</keyword>
<keyword evidence="2 4" id="KW-0863">Zinc-finger</keyword>
<dbReference type="AlphaFoldDB" id="A0A6A4G537"/>
<organism evidence="7 8">
    <name type="scientific">Phytophthora rubi</name>
    <dbReference type="NCBI Taxonomy" id="129364"/>
    <lineage>
        <taxon>Eukaryota</taxon>
        <taxon>Sar</taxon>
        <taxon>Stramenopiles</taxon>
        <taxon>Oomycota</taxon>
        <taxon>Peronosporomycetes</taxon>
        <taxon>Peronosporales</taxon>
        <taxon>Peronosporaceae</taxon>
        <taxon>Phytophthora</taxon>
    </lineage>
</organism>
<evidence type="ECO:0000256" key="1">
    <source>
        <dbReference type="ARBA" id="ARBA00022723"/>
    </source>
</evidence>
<feature type="region of interest" description="Disordered" evidence="5">
    <location>
        <begin position="24"/>
        <end position="100"/>
    </location>
</feature>
<feature type="compositionally biased region" description="Polar residues" evidence="5">
    <location>
        <begin position="150"/>
        <end position="164"/>
    </location>
</feature>
<keyword evidence="1" id="KW-0479">Metal-binding</keyword>
<evidence type="ECO:0000256" key="4">
    <source>
        <dbReference type="PROSITE-ProRule" id="PRU00027"/>
    </source>
</evidence>
<dbReference type="Proteomes" id="UP000434957">
    <property type="component" value="Unassembled WGS sequence"/>
</dbReference>
<name>A0A6A4G537_9STRA</name>
<gene>
    <name evidence="7" type="ORF">PR003_g4448</name>
</gene>
<protein>
    <recommendedName>
        <fullName evidence="6">BED-type domain-containing protein</fullName>
    </recommendedName>
</protein>
<keyword evidence="3" id="KW-0862">Zinc</keyword>
<feature type="domain" description="BED-type" evidence="6">
    <location>
        <begin position="80"/>
        <end position="140"/>
    </location>
</feature>
<comment type="caution">
    <text evidence="7">The sequence shown here is derived from an EMBL/GenBank/DDBJ whole genome shotgun (WGS) entry which is preliminary data.</text>
</comment>
<proteinExistence type="predicted"/>
<dbReference type="GO" id="GO:0003677">
    <property type="term" value="F:DNA binding"/>
    <property type="evidence" value="ECO:0007669"/>
    <property type="project" value="InterPro"/>
</dbReference>
<dbReference type="GO" id="GO:0008270">
    <property type="term" value="F:zinc ion binding"/>
    <property type="evidence" value="ECO:0007669"/>
    <property type="project" value="UniProtKB-KW"/>
</dbReference>
<evidence type="ECO:0000259" key="6">
    <source>
        <dbReference type="PROSITE" id="PS50808"/>
    </source>
</evidence>
<dbReference type="InterPro" id="IPR003656">
    <property type="entry name" value="Znf_BED"/>
</dbReference>
<reference evidence="7 8" key="1">
    <citation type="submission" date="2018-08" db="EMBL/GenBank/DDBJ databases">
        <title>Genomic investigation of the strawberry pathogen Phytophthora fragariae indicates pathogenicity is determined by transcriptional variation in three key races.</title>
        <authorList>
            <person name="Adams T.M."/>
            <person name="Armitage A.D."/>
            <person name="Sobczyk M.K."/>
            <person name="Bates H.J."/>
            <person name="Dunwell J.M."/>
            <person name="Nellist C.F."/>
            <person name="Harrison R.J."/>
        </authorList>
    </citation>
    <scope>NUCLEOTIDE SEQUENCE [LARGE SCALE GENOMIC DNA]</scope>
    <source>
        <strain evidence="7 8">SCRP333</strain>
    </source>
</reference>